<reference evidence="10 11" key="1">
    <citation type="submission" date="2019-08" db="EMBL/GenBank/DDBJ databases">
        <title>Deep-cultivation of Planctomycetes and their phenomic and genomic characterization uncovers novel biology.</title>
        <authorList>
            <person name="Wiegand S."/>
            <person name="Jogler M."/>
            <person name="Boedeker C."/>
            <person name="Pinto D."/>
            <person name="Vollmers J."/>
            <person name="Rivas-Marin E."/>
            <person name="Kohn T."/>
            <person name="Peeters S.H."/>
            <person name="Heuer A."/>
            <person name="Rast P."/>
            <person name="Oberbeckmann S."/>
            <person name="Bunk B."/>
            <person name="Jeske O."/>
            <person name="Meyerdierks A."/>
            <person name="Storesund J.E."/>
            <person name="Kallscheuer N."/>
            <person name="Luecker S."/>
            <person name="Lage O.M."/>
            <person name="Pohl T."/>
            <person name="Merkel B.J."/>
            <person name="Hornburger P."/>
            <person name="Mueller R.-W."/>
            <person name="Bruemmer F."/>
            <person name="Labrenz M."/>
            <person name="Spormann A.M."/>
            <person name="Op den Camp H."/>
            <person name="Overmann J."/>
            <person name="Amann R."/>
            <person name="Jetten M.S.M."/>
            <person name="Mascher T."/>
            <person name="Medema M.H."/>
            <person name="Devos D.P."/>
            <person name="Kaster A.-K."/>
            <person name="Ovreas L."/>
            <person name="Rohde M."/>
            <person name="Galperin M.Y."/>
            <person name="Jogler C."/>
        </authorList>
    </citation>
    <scope>NUCLEOTIDE SEQUENCE [LARGE SCALE GENOMIC DNA]</scope>
    <source>
        <strain evidence="10 11">Pr1d</strain>
    </source>
</reference>
<dbReference type="OrthoDB" id="8629576at2"/>
<comment type="cofactor">
    <cofactor evidence="2">
        <name>Mg(2+)</name>
        <dbReference type="ChEBI" id="CHEBI:18420"/>
    </cofactor>
</comment>
<keyword evidence="11" id="KW-1185">Reference proteome</keyword>
<name>A0A5B9QB10_9BACT</name>
<dbReference type="InterPro" id="IPR015813">
    <property type="entry name" value="Pyrv/PenolPyrv_kinase-like_dom"/>
</dbReference>
<evidence type="ECO:0000256" key="9">
    <source>
        <dbReference type="RuleBase" id="RU361121"/>
    </source>
</evidence>
<dbReference type="GO" id="GO:0046872">
    <property type="term" value="F:metal ion binding"/>
    <property type="evidence" value="ECO:0007669"/>
    <property type="project" value="UniProtKB-KW"/>
</dbReference>
<dbReference type="Pfam" id="PF13714">
    <property type="entry name" value="PEP_mutase"/>
    <property type="match status" value="1"/>
</dbReference>
<dbReference type="AlphaFoldDB" id="A0A5B9QB10"/>
<organism evidence="10 11">
    <name type="scientific">Bythopirellula goksoeyrii</name>
    <dbReference type="NCBI Taxonomy" id="1400387"/>
    <lineage>
        <taxon>Bacteria</taxon>
        <taxon>Pseudomonadati</taxon>
        <taxon>Planctomycetota</taxon>
        <taxon>Planctomycetia</taxon>
        <taxon>Pirellulales</taxon>
        <taxon>Lacipirellulaceae</taxon>
        <taxon>Bythopirellula</taxon>
    </lineage>
</organism>
<evidence type="ECO:0000256" key="6">
    <source>
        <dbReference type="ARBA" id="ARBA00023239"/>
    </source>
</evidence>
<dbReference type="RefSeq" id="WP_148072788.1">
    <property type="nucleotide sequence ID" value="NZ_CP042913.1"/>
</dbReference>
<comment type="subunit">
    <text evidence="7">Homotetramer; dimer of dimers.</text>
</comment>
<dbReference type="PANTHER" id="PTHR42905">
    <property type="entry name" value="PHOSPHOENOLPYRUVATE CARBOXYLASE"/>
    <property type="match status" value="1"/>
</dbReference>
<comment type="function">
    <text evidence="9">Catalyzes the thermodynamically favored C-C bond cleavage of (2R,3S)-2-methylisocitrate to yield pyruvate and succinate.</text>
</comment>
<evidence type="ECO:0000256" key="2">
    <source>
        <dbReference type="ARBA" id="ARBA00001946"/>
    </source>
</evidence>
<keyword evidence="6 9" id="KW-0456">Lyase</keyword>
<protein>
    <recommendedName>
        <fullName evidence="9">Methylisocitrate lyase</fullName>
        <ecNumber evidence="9">4.1.3.30</ecNumber>
    </recommendedName>
</protein>
<dbReference type="Gene3D" id="3.20.20.60">
    <property type="entry name" value="Phosphoenolpyruvate-binding domains"/>
    <property type="match status" value="1"/>
</dbReference>
<dbReference type="UniPathway" id="UPA00946"/>
<dbReference type="GO" id="GO:0019629">
    <property type="term" value="P:propionate catabolic process, 2-methylcitrate cycle"/>
    <property type="evidence" value="ECO:0007669"/>
    <property type="project" value="InterPro"/>
</dbReference>
<dbReference type="FunFam" id="3.20.20.60:FF:000009">
    <property type="entry name" value="2-methylisocitrate lyase"/>
    <property type="match status" value="1"/>
</dbReference>
<dbReference type="PANTHER" id="PTHR42905:SF5">
    <property type="entry name" value="CARBOXYVINYL-CARBOXYPHOSPHONATE PHOSPHORYLMUTASE, CHLOROPLASTIC"/>
    <property type="match status" value="1"/>
</dbReference>
<comment type="function">
    <text evidence="8">Involved in the catabolism of short chain fatty acids (SCFA) via the 2-methylcitrate cycle I (propionate degradation route). Catalyzes the thermodynamically favored C-C bond cleavage of (2R,3S)-2-methylisocitrate to yield pyruvate and succinate via an alpha-carboxy-carbanion intermediate.</text>
</comment>
<dbReference type="GO" id="GO:0046421">
    <property type="term" value="F:methylisocitrate lyase activity"/>
    <property type="evidence" value="ECO:0007669"/>
    <property type="project" value="UniProtKB-EC"/>
</dbReference>
<evidence type="ECO:0000313" key="11">
    <source>
        <dbReference type="Proteomes" id="UP000323917"/>
    </source>
</evidence>
<dbReference type="EMBL" id="CP042913">
    <property type="protein sequence ID" value="QEG34096.1"/>
    <property type="molecule type" value="Genomic_DNA"/>
</dbReference>
<evidence type="ECO:0000256" key="8">
    <source>
        <dbReference type="ARBA" id="ARBA00057039"/>
    </source>
</evidence>
<dbReference type="Proteomes" id="UP000323917">
    <property type="component" value="Chromosome"/>
</dbReference>
<dbReference type="InterPro" id="IPR039556">
    <property type="entry name" value="ICL/PEPM"/>
</dbReference>
<evidence type="ECO:0000256" key="1">
    <source>
        <dbReference type="ARBA" id="ARBA00001050"/>
    </source>
</evidence>
<dbReference type="CDD" id="cd00377">
    <property type="entry name" value="ICL_PEPM"/>
    <property type="match status" value="1"/>
</dbReference>
<gene>
    <name evidence="10" type="primary">prpB</name>
    <name evidence="10" type="ORF">Pr1d_13680</name>
</gene>
<evidence type="ECO:0000313" key="10">
    <source>
        <dbReference type="EMBL" id="QEG34096.1"/>
    </source>
</evidence>
<dbReference type="InterPro" id="IPR040442">
    <property type="entry name" value="Pyrv_kinase-like_dom_sf"/>
</dbReference>
<dbReference type="InterPro" id="IPR012695">
    <property type="entry name" value="PrpB"/>
</dbReference>
<dbReference type="PROSITE" id="PS00161">
    <property type="entry name" value="ISOCITRATE_LYASE"/>
    <property type="match status" value="1"/>
</dbReference>
<comment type="catalytic activity">
    <reaction evidence="1 9">
        <text>(2S,3R)-3-hydroxybutane-1,2,3-tricarboxylate = pyruvate + succinate</text>
        <dbReference type="Rhea" id="RHEA:16809"/>
        <dbReference type="ChEBI" id="CHEBI:15361"/>
        <dbReference type="ChEBI" id="CHEBI:30031"/>
        <dbReference type="ChEBI" id="CHEBI:57429"/>
        <dbReference type="EC" id="4.1.3.30"/>
    </reaction>
</comment>
<dbReference type="NCBIfam" id="TIGR02317">
    <property type="entry name" value="prpB"/>
    <property type="match status" value="1"/>
</dbReference>
<evidence type="ECO:0000256" key="4">
    <source>
        <dbReference type="ARBA" id="ARBA00022723"/>
    </source>
</evidence>
<dbReference type="EC" id="4.1.3.30" evidence="9"/>
<dbReference type="SUPFAM" id="SSF51621">
    <property type="entry name" value="Phosphoenolpyruvate/pyruvate domain"/>
    <property type="match status" value="1"/>
</dbReference>
<keyword evidence="4" id="KW-0479">Metal-binding</keyword>
<sequence>MLTSKLPPPERRSRFRQELASGKLLRFPGAFSPLVAMMIEQHRFEGVYISGAALSADLGLPDIGLTTLSEVASRSEAITRMINLPTIVDLDTGFGEPANVARAVTTIERAGLCGCHIEDQLFPKRCGHLDGKQLVSTDEMVRKIKAAADAKSDSNFLMIARTDARGVENLDAAIERAQRYVDAGAEMIFPEALADESEFAKFRAAIDVPLLANMTEFGKSQLLSTDQLSSLGYNVVIYPVTTLRLAMHAIETGLQDLASAGTQQGSVNSMQTRQELYQLLNYESYAEIDRKLFNFKL</sequence>
<evidence type="ECO:0000256" key="5">
    <source>
        <dbReference type="ARBA" id="ARBA00022842"/>
    </source>
</evidence>
<dbReference type="InterPro" id="IPR018523">
    <property type="entry name" value="Isocitrate_lyase_ph_CS"/>
</dbReference>
<proteinExistence type="inferred from homology"/>
<comment type="similarity">
    <text evidence="3 9">Belongs to the isocitrate lyase/PEP mutase superfamily. Methylisocitrate lyase family.</text>
</comment>
<dbReference type="KEGG" id="bgok:Pr1d_13680"/>
<comment type="pathway">
    <text evidence="9">Organic acid metabolism; propanoate degradation.</text>
</comment>
<evidence type="ECO:0000256" key="3">
    <source>
        <dbReference type="ARBA" id="ARBA00009282"/>
    </source>
</evidence>
<evidence type="ECO:0000256" key="7">
    <source>
        <dbReference type="ARBA" id="ARBA00044762"/>
    </source>
</evidence>
<accession>A0A5B9QB10</accession>
<keyword evidence="5" id="KW-0460">Magnesium</keyword>